<dbReference type="AlphaFoldDB" id="A0A418YKL2"/>
<feature type="transmembrane region" description="Helical" evidence="9">
    <location>
        <begin position="63"/>
        <end position="87"/>
    </location>
</feature>
<evidence type="ECO:0000256" key="4">
    <source>
        <dbReference type="ARBA" id="ARBA00022475"/>
    </source>
</evidence>
<proteinExistence type="inferred from homology"/>
<feature type="transmembrane region" description="Helical" evidence="9">
    <location>
        <begin position="332"/>
        <end position="350"/>
    </location>
</feature>
<evidence type="ECO:0000256" key="1">
    <source>
        <dbReference type="ARBA" id="ARBA00002265"/>
    </source>
</evidence>
<gene>
    <name evidence="10" type="primary">lptG</name>
    <name evidence="10" type="ORF">D1Z90_01990</name>
</gene>
<comment type="caution">
    <text evidence="10">The sequence shown here is derived from an EMBL/GenBank/DDBJ whole genome shotgun (WGS) entry which is preliminary data.</text>
</comment>
<comment type="similarity">
    <text evidence="3">Belongs to the LptF/LptG family.</text>
</comment>
<keyword evidence="6 9" id="KW-1133">Transmembrane helix</keyword>
<dbReference type="OrthoDB" id="9776227at2"/>
<reference evidence="10 11" key="1">
    <citation type="submission" date="2018-09" db="EMBL/GenBank/DDBJ databases">
        <authorList>
            <person name="Wang F."/>
        </authorList>
    </citation>
    <scope>NUCLEOTIDE SEQUENCE [LARGE SCALE GENOMIC DNA]</scope>
    <source>
        <strain evidence="10 11">PLHSC7-2</strain>
    </source>
</reference>
<evidence type="ECO:0000256" key="7">
    <source>
        <dbReference type="ARBA" id="ARBA00023136"/>
    </source>
</evidence>
<dbReference type="InterPro" id="IPR005495">
    <property type="entry name" value="LptG/LptF_permease"/>
</dbReference>
<dbReference type="NCBIfam" id="TIGR04408">
    <property type="entry name" value="LptG_lptG"/>
    <property type="match status" value="1"/>
</dbReference>
<evidence type="ECO:0000256" key="9">
    <source>
        <dbReference type="SAM" id="Phobius"/>
    </source>
</evidence>
<keyword evidence="5 9" id="KW-0812">Transmembrane</keyword>
<evidence type="ECO:0000256" key="8">
    <source>
        <dbReference type="ARBA" id="ARBA00026081"/>
    </source>
</evidence>
<feature type="transmembrane region" description="Helical" evidence="9">
    <location>
        <begin position="12"/>
        <end position="33"/>
    </location>
</feature>
<feature type="transmembrane region" description="Helical" evidence="9">
    <location>
        <begin position="99"/>
        <end position="118"/>
    </location>
</feature>
<keyword evidence="7 9" id="KW-0472">Membrane</keyword>
<dbReference type="GO" id="GO:0043190">
    <property type="term" value="C:ATP-binding cassette (ABC) transporter complex"/>
    <property type="evidence" value="ECO:0007669"/>
    <property type="project" value="InterPro"/>
</dbReference>
<dbReference type="RefSeq" id="WP_119909049.1">
    <property type="nucleotide sequence ID" value="NZ_QZCH01000001.1"/>
</dbReference>
<protein>
    <submittedName>
        <fullName evidence="10">Lipopolysaccharide ABC transporter permease LptG</fullName>
    </submittedName>
</protein>
<evidence type="ECO:0000256" key="5">
    <source>
        <dbReference type="ARBA" id="ARBA00022692"/>
    </source>
</evidence>
<comment type="subcellular location">
    <subcellularLocation>
        <location evidence="2">Cell membrane</location>
        <topology evidence="2">Multi-pass membrane protein</topology>
    </subcellularLocation>
</comment>
<evidence type="ECO:0000313" key="10">
    <source>
        <dbReference type="EMBL" id="RJG51525.1"/>
    </source>
</evidence>
<dbReference type="PANTHER" id="PTHR33529:SF2">
    <property type="entry name" value="LIPOPOLYSACCHARIDE EXPORT SYSTEM PERMEASE PROTEIN LPTG"/>
    <property type="match status" value="1"/>
</dbReference>
<reference evidence="10 11" key="2">
    <citation type="submission" date="2019-01" db="EMBL/GenBank/DDBJ databases">
        <title>Motilimonas pumilus sp. nov., isolated from the gut of sea cucumber (Apostichopus japonicus).</title>
        <authorList>
            <person name="Wang F.-Q."/>
            <person name="Ren L.-H."/>
            <person name="Lin Y.-W."/>
            <person name="Sun G.-H."/>
            <person name="Du Z.-J."/>
            <person name="Zhao J.-X."/>
            <person name="Liu X.-J."/>
            <person name="Liu L.-J."/>
        </authorList>
    </citation>
    <scope>NUCLEOTIDE SEQUENCE [LARGE SCALE GENOMIC DNA]</scope>
    <source>
        <strain evidence="10 11">PLHSC7-2</strain>
    </source>
</reference>
<feature type="transmembrane region" description="Helical" evidence="9">
    <location>
        <begin position="303"/>
        <end position="320"/>
    </location>
</feature>
<evidence type="ECO:0000313" key="11">
    <source>
        <dbReference type="Proteomes" id="UP000283255"/>
    </source>
</evidence>
<evidence type="ECO:0000256" key="6">
    <source>
        <dbReference type="ARBA" id="ARBA00022989"/>
    </source>
</evidence>
<evidence type="ECO:0000256" key="2">
    <source>
        <dbReference type="ARBA" id="ARBA00004651"/>
    </source>
</evidence>
<accession>A0A418YKL2</accession>
<keyword evidence="4" id="KW-1003">Cell membrane</keyword>
<comment type="subunit">
    <text evidence="8">Component of the lipopolysaccharide transport and assembly complex. The LptBFG transporter is composed of two ATP-binding proteins (LptB) and two transmembrane proteins (LptF and LptG).</text>
</comment>
<name>A0A418YKL2_9GAMM</name>
<dbReference type="GO" id="GO:0055085">
    <property type="term" value="P:transmembrane transport"/>
    <property type="evidence" value="ECO:0007669"/>
    <property type="project" value="InterPro"/>
</dbReference>
<organism evidence="10 11">
    <name type="scientific">Motilimonas pumila</name>
    <dbReference type="NCBI Taxonomy" id="2303987"/>
    <lineage>
        <taxon>Bacteria</taxon>
        <taxon>Pseudomonadati</taxon>
        <taxon>Pseudomonadota</taxon>
        <taxon>Gammaproteobacteria</taxon>
        <taxon>Alteromonadales</taxon>
        <taxon>Alteromonadales genera incertae sedis</taxon>
        <taxon>Motilimonas</taxon>
    </lineage>
</organism>
<dbReference type="PANTHER" id="PTHR33529">
    <property type="entry name" value="SLR0882 PROTEIN-RELATED"/>
    <property type="match status" value="1"/>
</dbReference>
<dbReference type="Pfam" id="PF03739">
    <property type="entry name" value="LptF_LptG"/>
    <property type="match status" value="1"/>
</dbReference>
<comment type="function">
    <text evidence="1">Part of the ABC transporter complex LptBFG involved in the translocation of lipopolysaccharide (LPS) from the inner membrane to the outer membrane.</text>
</comment>
<keyword evidence="11" id="KW-1185">Reference proteome</keyword>
<sequence>MGILDRYIGRTIIAATLLCLLTLVGLSAIIKFVEQLGKVGQGEYDLLAAAMYVLLKMPKEIELFFPMAALLGSLIGLGSLASSSELVVMQSAGISKLRIALSVLKTAVPIMIVVMLLGEFVAPYSEQSAKQLRTSARHGGDVISSQFGVWAKDGDAFVSIGEVRGKEELYDVRIYFYEGATELKKQLFAKKGEFNDGKWVLHDIEITQFKEDTIRVYPITSQLWNTELTPSKLGVVAIKPEDMSMRDLWAYIGYLESNKQDSSKYQLALWRAVMVPFTVLVTMLLAISFIFGPLRTVAMGARLMLGIVAGFTFYVSNEMFGPVSLVFKLPPLVGATTPSLVFIFLSAYLLKRHS</sequence>
<feature type="transmembrane region" description="Helical" evidence="9">
    <location>
        <begin position="268"/>
        <end position="291"/>
    </location>
</feature>
<dbReference type="Proteomes" id="UP000283255">
    <property type="component" value="Unassembled WGS sequence"/>
</dbReference>
<dbReference type="GO" id="GO:0015920">
    <property type="term" value="P:lipopolysaccharide transport"/>
    <property type="evidence" value="ECO:0007669"/>
    <property type="project" value="TreeGrafter"/>
</dbReference>
<dbReference type="EMBL" id="QZCH01000001">
    <property type="protein sequence ID" value="RJG51525.1"/>
    <property type="molecule type" value="Genomic_DNA"/>
</dbReference>
<evidence type="ECO:0000256" key="3">
    <source>
        <dbReference type="ARBA" id="ARBA00007725"/>
    </source>
</evidence>
<dbReference type="InterPro" id="IPR030923">
    <property type="entry name" value="LptG"/>
</dbReference>